<dbReference type="OrthoDB" id="9808022at2"/>
<dbReference type="SFLD" id="SFLDG01065">
    <property type="entry name" value="anaerobic_coproporphyrinogen-I"/>
    <property type="match status" value="1"/>
</dbReference>
<dbReference type="PANTHER" id="PTHR13932:SF5">
    <property type="entry name" value="RADICAL S-ADENOSYL METHIONINE DOMAIN-CONTAINING PROTEIN 1, MITOCHONDRIAL"/>
    <property type="match status" value="1"/>
</dbReference>
<dbReference type="InterPro" id="IPR034505">
    <property type="entry name" value="Coproporphyrinogen-III_oxidase"/>
</dbReference>
<dbReference type="GO" id="GO:0006779">
    <property type="term" value="P:porphyrin-containing compound biosynthetic process"/>
    <property type="evidence" value="ECO:0007669"/>
    <property type="project" value="TreeGrafter"/>
</dbReference>
<dbReference type="AlphaFoldDB" id="A0A1M5QFT6"/>
<accession>A0A1M5QFT6</accession>
<dbReference type="InterPro" id="IPR013785">
    <property type="entry name" value="Aldolase_TIM"/>
</dbReference>
<dbReference type="SMART" id="SM00729">
    <property type="entry name" value="Elp3"/>
    <property type="match status" value="1"/>
</dbReference>
<dbReference type="GO" id="GO:0051539">
    <property type="term" value="F:4 iron, 4 sulfur cluster binding"/>
    <property type="evidence" value="ECO:0007669"/>
    <property type="project" value="TreeGrafter"/>
</dbReference>
<dbReference type="InterPro" id="IPR058240">
    <property type="entry name" value="rSAM_sf"/>
</dbReference>
<dbReference type="EMBL" id="FQWX01000021">
    <property type="protein sequence ID" value="SHH13084.1"/>
    <property type="molecule type" value="Genomic_DNA"/>
</dbReference>
<dbReference type="PROSITE" id="PS51918">
    <property type="entry name" value="RADICAL_SAM"/>
    <property type="match status" value="1"/>
</dbReference>
<feature type="domain" description="Radical SAM core" evidence="6">
    <location>
        <begin position="30"/>
        <end position="259"/>
    </location>
</feature>
<dbReference type="STRING" id="1121321.SAMN04488530_12119"/>
<evidence type="ECO:0000259" key="6">
    <source>
        <dbReference type="PROSITE" id="PS51918"/>
    </source>
</evidence>
<dbReference type="Pfam" id="PF04055">
    <property type="entry name" value="Radical_SAM"/>
    <property type="match status" value="1"/>
</dbReference>
<dbReference type="SFLD" id="SFLDS00029">
    <property type="entry name" value="Radical_SAM"/>
    <property type="match status" value="1"/>
</dbReference>
<dbReference type="PANTHER" id="PTHR13932">
    <property type="entry name" value="COPROPORPHYRINIGEN III OXIDASE"/>
    <property type="match status" value="1"/>
</dbReference>
<evidence type="ECO:0000256" key="3">
    <source>
        <dbReference type="ARBA" id="ARBA00022723"/>
    </source>
</evidence>
<dbReference type="CDD" id="cd01335">
    <property type="entry name" value="Radical_SAM"/>
    <property type="match status" value="1"/>
</dbReference>
<dbReference type="Proteomes" id="UP000243255">
    <property type="component" value="Unassembled WGS sequence"/>
</dbReference>
<keyword evidence="8" id="KW-1185">Reference proteome</keyword>
<gene>
    <name evidence="7" type="ORF">SAMN04488530_12119</name>
</gene>
<evidence type="ECO:0000313" key="7">
    <source>
        <dbReference type="EMBL" id="SHH13084.1"/>
    </source>
</evidence>
<reference evidence="8" key="1">
    <citation type="submission" date="2016-11" db="EMBL/GenBank/DDBJ databases">
        <authorList>
            <person name="Varghese N."/>
            <person name="Submissions S."/>
        </authorList>
    </citation>
    <scope>NUCLEOTIDE SEQUENCE [LARGE SCALE GENOMIC DNA]</scope>
    <source>
        <strain evidence="8">DSM 2635</strain>
    </source>
</reference>
<proteinExistence type="predicted"/>
<keyword evidence="5" id="KW-0411">Iron-sulfur</keyword>
<dbReference type="InterPro" id="IPR006638">
    <property type="entry name" value="Elp3/MiaA/NifB-like_rSAM"/>
</dbReference>
<organism evidence="7 8">
    <name type="scientific">Asaccharospora irregularis DSM 2635</name>
    <dbReference type="NCBI Taxonomy" id="1121321"/>
    <lineage>
        <taxon>Bacteria</taxon>
        <taxon>Bacillati</taxon>
        <taxon>Bacillota</taxon>
        <taxon>Clostridia</taxon>
        <taxon>Peptostreptococcales</taxon>
        <taxon>Peptostreptococcaceae</taxon>
        <taxon>Asaccharospora</taxon>
    </lineage>
</organism>
<evidence type="ECO:0000313" key="8">
    <source>
        <dbReference type="Proteomes" id="UP000243255"/>
    </source>
</evidence>
<keyword evidence="4" id="KW-0408">Iron</keyword>
<keyword evidence="3" id="KW-0479">Metal-binding</keyword>
<dbReference type="GO" id="GO:0003824">
    <property type="term" value="F:catalytic activity"/>
    <property type="evidence" value="ECO:0007669"/>
    <property type="project" value="InterPro"/>
</dbReference>
<name>A0A1M5QFT6_9FIRM</name>
<protein>
    <recommendedName>
        <fullName evidence="1">Heme chaperone HemW</fullName>
    </recommendedName>
</protein>
<evidence type="ECO:0000256" key="5">
    <source>
        <dbReference type="ARBA" id="ARBA00023014"/>
    </source>
</evidence>
<dbReference type="GO" id="GO:0046872">
    <property type="term" value="F:metal ion binding"/>
    <property type="evidence" value="ECO:0007669"/>
    <property type="project" value="UniProtKB-KW"/>
</dbReference>
<dbReference type="RefSeq" id="WP_073126528.1">
    <property type="nucleotide sequence ID" value="NZ_BAABCH010000019.1"/>
</dbReference>
<evidence type="ECO:0000256" key="4">
    <source>
        <dbReference type="ARBA" id="ARBA00023004"/>
    </source>
</evidence>
<sequence length="423" mass="48620">MILTNILTTWLTRSFKPFEFTNKYTNDLDFEAINELGLYVHIPFCKSICSFCPYCKEIYNESTAAKYKDALIKEIDLVGSKLTNKEDIDYKKEITSLYFGGGSPALMVDDLSDIIKALEKYFIIKQGIGVELHPTDINDEVLLKLKNASVNMISIGIQSFDETCLSSIGRKSTDYSKIFKSIKAVNFDVVDMDLIFAIPGQNENILLEDIEKAFSNGATQISTYPFIDFTFANNLYKPLSENTKKEMLKSVSKYCKDTDRDRTSVWTFANHNTDKYSSVTRDNFLGFGVSATTLLKNEFKINTFSIDKYINRVNNGELPTSLTLDFTLRQRACYYLFWNSYSMKINSRKFENYFGKSLKSMYGFELCVGQMLGLLKFDDGVYYLTDKGAYYYHYVEQAYTTAYIDKMWNISIKQAFPDKITLS</sequence>
<dbReference type="SUPFAM" id="SSF102114">
    <property type="entry name" value="Radical SAM enzymes"/>
    <property type="match status" value="1"/>
</dbReference>
<evidence type="ECO:0000256" key="1">
    <source>
        <dbReference type="ARBA" id="ARBA00017228"/>
    </source>
</evidence>
<dbReference type="InterPro" id="IPR007197">
    <property type="entry name" value="rSAM"/>
</dbReference>
<dbReference type="Gene3D" id="3.20.20.70">
    <property type="entry name" value="Aldolase class I"/>
    <property type="match status" value="1"/>
</dbReference>
<keyword evidence="2" id="KW-0949">S-adenosyl-L-methionine</keyword>
<dbReference type="GO" id="GO:0005737">
    <property type="term" value="C:cytoplasm"/>
    <property type="evidence" value="ECO:0007669"/>
    <property type="project" value="TreeGrafter"/>
</dbReference>
<evidence type="ECO:0000256" key="2">
    <source>
        <dbReference type="ARBA" id="ARBA00022691"/>
    </source>
</evidence>